<keyword evidence="1" id="KW-0175">Coiled coil</keyword>
<dbReference type="InParanoid" id="A0A0V0QVN1"/>
<evidence type="ECO:0000313" key="2">
    <source>
        <dbReference type="EMBL" id="KRX05941.1"/>
    </source>
</evidence>
<dbReference type="AlphaFoldDB" id="A0A0V0QVN1"/>
<keyword evidence="3" id="KW-1185">Reference proteome</keyword>
<feature type="coiled-coil region" evidence="1">
    <location>
        <begin position="21"/>
        <end position="77"/>
    </location>
</feature>
<accession>A0A0V0QVN1</accession>
<organism evidence="2 3">
    <name type="scientific">Pseudocohnilembus persalinus</name>
    <name type="common">Ciliate</name>
    <dbReference type="NCBI Taxonomy" id="266149"/>
    <lineage>
        <taxon>Eukaryota</taxon>
        <taxon>Sar</taxon>
        <taxon>Alveolata</taxon>
        <taxon>Ciliophora</taxon>
        <taxon>Intramacronucleata</taxon>
        <taxon>Oligohymenophorea</taxon>
        <taxon>Scuticociliatia</taxon>
        <taxon>Philasterida</taxon>
        <taxon>Pseudocohnilembidae</taxon>
        <taxon>Pseudocohnilembus</taxon>
    </lineage>
</organism>
<evidence type="ECO:0000313" key="3">
    <source>
        <dbReference type="Proteomes" id="UP000054937"/>
    </source>
</evidence>
<reference evidence="2 3" key="1">
    <citation type="journal article" date="2015" name="Sci. Rep.">
        <title>Genome of the facultative scuticociliatosis pathogen Pseudocohnilembus persalinus provides insight into its virulence through horizontal gene transfer.</title>
        <authorList>
            <person name="Xiong J."/>
            <person name="Wang G."/>
            <person name="Cheng J."/>
            <person name="Tian M."/>
            <person name="Pan X."/>
            <person name="Warren A."/>
            <person name="Jiang C."/>
            <person name="Yuan D."/>
            <person name="Miao W."/>
        </authorList>
    </citation>
    <scope>NUCLEOTIDE SEQUENCE [LARGE SCALE GENOMIC DNA]</scope>
    <source>
        <strain evidence="2">36N120E</strain>
    </source>
</reference>
<evidence type="ECO:0000256" key="1">
    <source>
        <dbReference type="SAM" id="Coils"/>
    </source>
</evidence>
<protein>
    <submittedName>
        <fullName evidence="2">Uncharacterized protein</fullName>
    </submittedName>
</protein>
<gene>
    <name evidence="2" type="ORF">PPERSA_01019</name>
</gene>
<sequence>MKKIEQTQLIEEEFDPQIQNNRTILENLNEIKKQVEFKNEQVKENHKQVQENYKMLKEDLQGQLLQRNNLIEEYEKLDKSSQDFAQNYPIEVNYLSQQLELKLANLYIKN</sequence>
<comment type="caution">
    <text evidence="2">The sequence shown here is derived from an EMBL/GenBank/DDBJ whole genome shotgun (WGS) entry which is preliminary data.</text>
</comment>
<proteinExistence type="predicted"/>
<name>A0A0V0QVN1_PSEPJ</name>
<dbReference type="EMBL" id="LDAU01000102">
    <property type="protein sequence ID" value="KRX05941.1"/>
    <property type="molecule type" value="Genomic_DNA"/>
</dbReference>
<dbReference type="Proteomes" id="UP000054937">
    <property type="component" value="Unassembled WGS sequence"/>
</dbReference>